<dbReference type="Proteomes" id="UP000001592">
    <property type="component" value="Chromosome"/>
</dbReference>
<evidence type="ECO:0000313" key="1">
    <source>
        <dbReference type="EMBL" id="CAK02046.1"/>
    </source>
</evidence>
<keyword evidence="2" id="KW-1185">Reference proteome</keyword>
<name>A9IWU8_BART1</name>
<dbReference type="HOGENOM" id="CLU_3266292_0_0_5"/>
<evidence type="ECO:0000313" key="2">
    <source>
        <dbReference type="Proteomes" id="UP000001592"/>
    </source>
</evidence>
<gene>
    <name evidence="1" type="primary">int</name>
    <name evidence="1" type="ordered locus">BT_1760</name>
</gene>
<organism evidence="1 2">
    <name type="scientific">Bartonella tribocorum (strain DSM 28219 / CCUG 45778 / CIP 105476 / IBS 506)</name>
    <dbReference type="NCBI Taxonomy" id="382640"/>
    <lineage>
        <taxon>Bacteria</taxon>
        <taxon>Pseudomonadati</taxon>
        <taxon>Pseudomonadota</taxon>
        <taxon>Alphaproteobacteria</taxon>
        <taxon>Hyphomicrobiales</taxon>
        <taxon>Bartonellaceae</taxon>
        <taxon>Bartonella</taxon>
    </lineage>
</organism>
<reference evidence="1 2" key="1">
    <citation type="journal article" date="2007" name="Nat. Genet.">
        <title>Genomic analysis of Bartonella identifies type IV secretion systems as host adaptability factors.</title>
        <authorList>
            <person name="Saenz H.L."/>
            <person name="Engel P."/>
            <person name="Stoeckli M.C."/>
            <person name="Lanz C."/>
            <person name="Raddatz G."/>
            <person name="Vayssier-Taussat M."/>
            <person name="Birtles R."/>
            <person name="Schuster S.C."/>
            <person name="Dehio C."/>
        </authorList>
    </citation>
    <scope>NUCLEOTIDE SEQUENCE [LARGE SCALE GENOMIC DNA]</scope>
    <source>
        <strain evidence="2">DSM 28219 / CCUG 45778 / CIP 105476 / IBS 506</strain>
    </source>
</reference>
<dbReference type="KEGG" id="btr:BT_1760"/>
<accession>A9IWU8</accession>
<dbReference type="EMBL" id="AM260525">
    <property type="protein sequence ID" value="CAK02046.1"/>
    <property type="molecule type" value="Genomic_DNA"/>
</dbReference>
<sequence>MEAPLLKNIILDAFEICKAKLKGDDELEIDFYLYSFYIFPK</sequence>
<proteinExistence type="predicted"/>
<protein>
    <submittedName>
        <fullName evidence="1">Uncharacterized protein</fullName>
    </submittedName>
</protein>
<dbReference type="AlphaFoldDB" id="A9IWU8"/>